<evidence type="ECO:0000256" key="2">
    <source>
        <dbReference type="ARBA" id="ARBA00022692"/>
    </source>
</evidence>
<gene>
    <name evidence="8" type="ORF">HNR30_005398</name>
</gene>
<accession>A0A7W0HSL2</accession>
<feature type="region of interest" description="Disordered" evidence="5">
    <location>
        <begin position="170"/>
        <end position="192"/>
    </location>
</feature>
<feature type="compositionally biased region" description="Low complexity" evidence="5">
    <location>
        <begin position="181"/>
        <end position="192"/>
    </location>
</feature>
<evidence type="ECO:0000259" key="7">
    <source>
        <dbReference type="Pfam" id="PF07291"/>
    </source>
</evidence>
<protein>
    <recommendedName>
        <fullName evidence="7">Methylamine utilisation protein MauE domain-containing protein</fullName>
    </recommendedName>
</protein>
<dbReference type="Proteomes" id="UP000530928">
    <property type="component" value="Unassembled WGS sequence"/>
</dbReference>
<comment type="subcellular location">
    <subcellularLocation>
        <location evidence="1">Membrane</location>
        <topology evidence="1">Multi-pass membrane protein</topology>
    </subcellularLocation>
</comment>
<dbReference type="RefSeq" id="WP_181612773.1">
    <property type="nucleotide sequence ID" value="NZ_BAABAM010000005.1"/>
</dbReference>
<dbReference type="GO" id="GO:0016020">
    <property type="term" value="C:membrane"/>
    <property type="evidence" value="ECO:0007669"/>
    <property type="project" value="UniProtKB-SubCell"/>
</dbReference>
<reference evidence="8 9" key="1">
    <citation type="submission" date="2020-07" db="EMBL/GenBank/DDBJ databases">
        <title>Genomic Encyclopedia of Type Strains, Phase IV (KMG-IV): sequencing the most valuable type-strain genomes for metagenomic binning, comparative biology and taxonomic classification.</title>
        <authorList>
            <person name="Goeker M."/>
        </authorList>
    </citation>
    <scope>NUCLEOTIDE SEQUENCE [LARGE SCALE GENOMIC DNA]</scope>
    <source>
        <strain evidence="8 9">DSM 45533</strain>
    </source>
</reference>
<keyword evidence="4 6" id="KW-0472">Membrane</keyword>
<dbReference type="InterPro" id="IPR009908">
    <property type="entry name" value="Methylamine_util_MauE"/>
</dbReference>
<evidence type="ECO:0000256" key="6">
    <source>
        <dbReference type="SAM" id="Phobius"/>
    </source>
</evidence>
<dbReference type="UniPathway" id="UPA00895"/>
<feature type="domain" description="Methylamine utilisation protein MauE" evidence="7">
    <location>
        <begin position="5"/>
        <end position="137"/>
    </location>
</feature>
<keyword evidence="9" id="KW-1185">Reference proteome</keyword>
<evidence type="ECO:0000313" key="8">
    <source>
        <dbReference type="EMBL" id="MBA2894037.1"/>
    </source>
</evidence>
<dbReference type="Pfam" id="PF07291">
    <property type="entry name" value="MauE"/>
    <property type="match status" value="1"/>
</dbReference>
<sequence>MNHLLHTVSACYLIITLAATALAKLRSRRSLYPVFAQILRLPVRLAAGVLHLVITIELGLAVALTLDIDHVAIASGLGLLFTGFAIHNTIRSSITQPTQDLGCLCAGTVSQGNTTTWSPAASVTANLFQLAVTGLWLTTASSGGQTIRAATLAVPFIALAIGHYRPRRTVPDVSEESKPWPTTTTTLTHPHL</sequence>
<feature type="transmembrane region" description="Helical" evidence="6">
    <location>
        <begin position="45"/>
        <end position="66"/>
    </location>
</feature>
<evidence type="ECO:0000256" key="5">
    <source>
        <dbReference type="SAM" id="MobiDB-lite"/>
    </source>
</evidence>
<keyword evidence="2 6" id="KW-0812">Transmembrane</keyword>
<name>A0A7W0HSL2_9ACTN</name>
<evidence type="ECO:0000313" key="9">
    <source>
        <dbReference type="Proteomes" id="UP000530928"/>
    </source>
</evidence>
<comment type="caution">
    <text evidence="8">The sequence shown here is derived from an EMBL/GenBank/DDBJ whole genome shotgun (WGS) entry which is preliminary data.</text>
</comment>
<proteinExistence type="predicted"/>
<feature type="transmembrane region" description="Helical" evidence="6">
    <location>
        <begin position="72"/>
        <end position="90"/>
    </location>
</feature>
<dbReference type="AlphaFoldDB" id="A0A7W0HSL2"/>
<dbReference type="GO" id="GO:0030416">
    <property type="term" value="P:methylamine metabolic process"/>
    <property type="evidence" value="ECO:0007669"/>
    <property type="project" value="InterPro"/>
</dbReference>
<evidence type="ECO:0000256" key="1">
    <source>
        <dbReference type="ARBA" id="ARBA00004141"/>
    </source>
</evidence>
<evidence type="ECO:0000256" key="3">
    <source>
        <dbReference type="ARBA" id="ARBA00022989"/>
    </source>
</evidence>
<evidence type="ECO:0000256" key="4">
    <source>
        <dbReference type="ARBA" id="ARBA00023136"/>
    </source>
</evidence>
<dbReference type="EMBL" id="JACDUR010000005">
    <property type="protein sequence ID" value="MBA2894037.1"/>
    <property type="molecule type" value="Genomic_DNA"/>
</dbReference>
<feature type="transmembrane region" description="Helical" evidence="6">
    <location>
        <begin position="6"/>
        <end position="25"/>
    </location>
</feature>
<keyword evidence="3 6" id="KW-1133">Transmembrane helix</keyword>
<organism evidence="8 9">
    <name type="scientific">Nonomuraea soli</name>
    <dbReference type="NCBI Taxonomy" id="1032476"/>
    <lineage>
        <taxon>Bacteria</taxon>
        <taxon>Bacillati</taxon>
        <taxon>Actinomycetota</taxon>
        <taxon>Actinomycetes</taxon>
        <taxon>Streptosporangiales</taxon>
        <taxon>Streptosporangiaceae</taxon>
        <taxon>Nonomuraea</taxon>
    </lineage>
</organism>